<feature type="transmembrane region" description="Helical" evidence="2">
    <location>
        <begin position="233"/>
        <end position="252"/>
    </location>
</feature>
<dbReference type="InterPro" id="IPR045263">
    <property type="entry name" value="GLUT"/>
</dbReference>
<dbReference type="PANTHER" id="PTHR23503:SF8">
    <property type="entry name" value="FACILITATED GLUCOSE TRANSPORTER PROTEIN 1"/>
    <property type="match status" value="1"/>
</dbReference>
<dbReference type="GO" id="GO:0015149">
    <property type="term" value="F:hexose transmembrane transporter activity"/>
    <property type="evidence" value="ECO:0007669"/>
    <property type="project" value="TreeGrafter"/>
</dbReference>
<dbReference type="Gene3D" id="1.20.1250.20">
    <property type="entry name" value="MFS general substrate transporter like domains"/>
    <property type="match status" value="2"/>
</dbReference>
<organism evidence="3 4">
    <name type="scientific">Steinernema hermaphroditum</name>
    <dbReference type="NCBI Taxonomy" id="289476"/>
    <lineage>
        <taxon>Eukaryota</taxon>
        <taxon>Metazoa</taxon>
        <taxon>Ecdysozoa</taxon>
        <taxon>Nematoda</taxon>
        <taxon>Chromadorea</taxon>
        <taxon>Rhabditida</taxon>
        <taxon>Tylenchina</taxon>
        <taxon>Panagrolaimomorpha</taxon>
        <taxon>Strongyloidoidea</taxon>
        <taxon>Steinernematidae</taxon>
        <taxon>Steinernema</taxon>
    </lineage>
</organism>
<dbReference type="InterPro" id="IPR011701">
    <property type="entry name" value="MFS"/>
</dbReference>
<evidence type="ECO:0000256" key="1">
    <source>
        <dbReference type="ARBA" id="ARBA00022448"/>
    </source>
</evidence>
<dbReference type="InterPro" id="IPR036259">
    <property type="entry name" value="MFS_trans_sf"/>
</dbReference>
<name>A0AA39LUZ3_9BILA</name>
<feature type="transmembrane region" description="Helical" evidence="2">
    <location>
        <begin position="293"/>
        <end position="317"/>
    </location>
</feature>
<feature type="transmembrane region" description="Helical" evidence="2">
    <location>
        <begin position="361"/>
        <end position="379"/>
    </location>
</feature>
<dbReference type="SUPFAM" id="SSF103473">
    <property type="entry name" value="MFS general substrate transporter"/>
    <property type="match status" value="1"/>
</dbReference>
<feature type="transmembrane region" description="Helical" evidence="2">
    <location>
        <begin position="93"/>
        <end position="110"/>
    </location>
</feature>
<evidence type="ECO:0000256" key="2">
    <source>
        <dbReference type="SAM" id="Phobius"/>
    </source>
</evidence>
<feature type="transmembrane region" description="Helical" evidence="2">
    <location>
        <begin position="261"/>
        <end position="281"/>
    </location>
</feature>
<evidence type="ECO:0000313" key="4">
    <source>
        <dbReference type="Proteomes" id="UP001175271"/>
    </source>
</evidence>
<keyword evidence="2" id="KW-0472">Membrane</keyword>
<keyword evidence="4" id="KW-1185">Reference proteome</keyword>
<reference evidence="3" key="1">
    <citation type="submission" date="2023-06" db="EMBL/GenBank/DDBJ databases">
        <title>Genomic analysis of the entomopathogenic nematode Steinernema hermaphroditum.</title>
        <authorList>
            <person name="Schwarz E.M."/>
            <person name="Heppert J.K."/>
            <person name="Baniya A."/>
            <person name="Schwartz H.T."/>
            <person name="Tan C.-H."/>
            <person name="Antoshechkin I."/>
            <person name="Sternberg P.W."/>
            <person name="Goodrich-Blair H."/>
            <person name="Dillman A.R."/>
        </authorList>
    </citation>
    <scope>NUCLEOTIDE SEQUENCE</scope>
    <source>
        <strain evidence="3">PS9179</strain>
        <tissue evidence="3">Whole animal</tissue>
    </source>
</reference>
<keyword evidence="2" id="KW-0812">Transmembrane</keyword>
<protein>
    <submittedName>
        <fullName evidence="3">Uncharacterized protein</fullName>
    </submittedName>
</protein>
<feature type="transmembrane region" description="Helical" evidence="2">
    <location>
        <begin position="68"/>
        <end position="87"/>
    </location>
</feature>
<keyword evidence="1" id="KW-0813">Transport</keyword>
<dbReference type="EMBL" id="JAUCMV010000003">
    <property type="protein sequence ID" value="KAK0410300.1"/>
    <property type="molecule type" value="Genomic_DNA"/>
</dbReference>
<dbReference type="GO" id="GO:0016020">
    <property type="term" value="C:membrane"/>
    <property type="evidence" value="ECO:0007669"/>
    <property type="project" value="TreeGrafter"/>
</dbReference>
<dbReference type="AlphaFoldDB" id="A0AA39LUZ3"/>
<feature type="transmembrane region" description="Helical" evidence="2">
    <location>
        <begin position="198"/>
        <end position="227"/>
    </location>
</feature>
<accession>A0AA39LUZ3</accession>
<feature type="transmembrane region" description="Helical" evidence="2">
    <location>
        <begin position="122"/>
        <end position="142"/>
    </location>
</feature>
<dbReference type="PANTHER" id="PTHR23503">
    <property type="entry name" value="SOLUTE CARRIER FAMILY 2"/>
    <property type="match status" value="1"/>
</dbReference>
<keyword evidence="2" id="KW-1133">Transmembrane helix</keyword>
<feature type="transmembrane region" description="Helical" evidence="2">
    <location>
        <begin position="337"/>
        <end position="355"/>
    </location>
</feature>
<evidence type="ECO:0000313" key="3">
    <source>
        <dbReference type="EMBL" id="KAK0410300.1"/>
    </source>
</evidence>
<dbReference type="Pfam" id="PF07690">
    <property type="entry name" value="MFS_1"/>
    <property type="match status" value="1"/>
</dbReference>
<feature type="transmembrane region" description="Helical" evidence="2">
    <location>
        <begin position="35"/>
        <end position="56"/>
    </location>
</feature>
<gene>
    <name evidence="3" type="ORF">QR680_005052</name>
</gene>
<feature type="transmembrane region" description="Helical" evidence="2">
    <location>
        <begin position="148"/>
        <end position="167"/>
    </location>
</feature>
<proteinExistence type="predicted"/>
<comment type="caution">
    <text evidence="3">The sequence shown here is derived from an EMBL/GenBank/DDBJ whole genome shotgun (WGS) entry which is preliminary data.</text>
</comment>
<sequence length="401" mass="44113">MKAAVVLSLVSAFQIFHQGLVNTYALNYPFALWQISALSAAFPIGKFFGTASVYAIYRRFSLRHTLDFDAVLLVLGAIVSLLPSWFFLCVGRFLVGVGSGMGFISSNVAIFELTSFSERPRVFFVGAILYASSILFANVVTVLGNMPYILLVLVTNLPTFFAGVIFLKNRHLFSDLPDSFGEERNASEAEFPPMRNPFWLAVILMTLNVTIGVPLIMSYSSVIFVAFGLSPKHATFFSTAYPLAQIVLLFALRRMSPGRRSLILGGFGFCLMTMFLLLLTLENEQIDPTVRKYALGTLFSVLAVASGIPCNSAVCLITEQFESQSLRIRGCANSRMIMWILSAISSASFLPLLHFSPLASFLPYFAASLSLFVLLAFAFPDDTEYFCLESPSETGYGTAVH</sequence>
<dbReference type="Proteomes" id="UP001175271">
    <property type="component" value="Unassembled WGS sequence"/>
</dbReference>